<reference evidence="2" key="1">
    <citation type="journal article" date="2024" name="Proc. Natl. Acad. Sci. U.S.A.">
        <title>Extraordinary preservation of gene collinearity over three hundred million years revealed in homosporous lycophytes.</title>
        <authorList>
            <person name="Li C."/>
            <person name="Wickell D."/>
            <person name="Kuo L.Y."/>
            <person name="Chen X."/>
            <person name="Nie B."/>
            <person name="Liao X."/>
            <person name="Peng D."/>
            <person name="Ji J."/>
            <person name="Jenkins J."/>
            <person name="Williams M."/>
            <person name="Shu S."/>
            <person name="Plott C."/>
            <person name="Barry K."/>
            <person name="Rajasekar S."/>
            <person name="Grimwood J."/>
            <person name="Han X."/>
            <person name="Sun S."/>
            <person name="Hou Z."/>
            <person name="He W."/>
            <person name="Dai G."/>
            <person name="Sun C."/>
            <person name="Schmutz J."/>
            <person name="Leebens-Mack J.H."/>
            <person name="Li F.W."/>
            <person name="Wang L."/>
        </authorList>
    </citation>
    <scope>NUCLEOTIDE SEQUENCE [LARGE SCALE GENOMIC DNA]</scope>
    <source>
        <strain evidence="2">cv. PW_Plant_1</strain>
    </source>
</reference>
<dbReference type="EMBL" id="CM055102">
    <property type="protein sequence ID" value="KAJ7537601.1"/>
    <property type="molecule type" value="Genomic_DNA"/>
</dbReference>
<protein>
    <submittedName>
        <fullName evidence="1">Uncharacterized protein</fullName>
    </submittedName>
</protein>
<gene>
    <name evidence="1" type="ORF">O6H91_11G013000</name>
</gene>
<dbReference type="Proteomes" id="UP001162992">
    <property type="component" value="Chromosome 11"/>
</dbReference>
<proteinExistence type="predicted"/>
<accession>A0ACC2C6K3</accession>
<comment type="caution">
    <text evidence="1">The sequence shown here is derived from an EMBL/GenBank/DDBJ whole genome shotgun (WGS) entry which is preliminary data.</text>
</comment>
<evidence type="ECO:0000313" key="1">
    <source>
        <dbReference type="EMBL" id="KAJ7537601.1"/>
    </source>
</evidence>
<keyword evidence="2" id="KW-1185">Reference proteome</keyword>
<evidence type="ECO:0000313" key="2">
    <source>
        <dbReference type="Proteomes" id="UP001162992"/>
    </source>
</evidence>
<sequence>MPMALVTTSASGVGVAPERPGPLASELLAPETLGALAPMVRRRPPAETTGAGVSRARVGAHWRQDSGTHLSCLPLNCMGGLVHASKSAQARSLPRTHANKRQRVPTSNNTHIDETRTKGVRIMKLVH</sequence>
<name>A0ACC2C6K3_DIPCM</name>
<organism evidence="1 2">
    <name type="scientific">Diphasiastrum complanatum</name>
    <name type="common">Issler's clubmoss</name>
    <name type="synonym">Lycopodium complanatum</name>
    <dbReference type="NCBI Taxonomy" id="34168"/>
    <lineage>
        <taxon>Eukaryota</taxon>
        <taxon>Viridiplantae</taxon>
        <taxon>Streptophyta</taxon>
        <taxon>Embryophyta</taxon>
        <taxon>Tracheophyta</taxon>
        <taxon>Lycopodiopsida</taxon>
        <taxon>Lycopodiales</taxon>
        <taxon>Lycopodiaceae</taxon>
        <taxon>Lycopodioideae</taxon>
        <taxon>Diphasiastrum</taxon>
    </lineage>
</organism>